<protein>
    <recommendedName>
        <fullName evidence="5">UBC core domain-containing protein</fullName>
    </recommendedName>
</protein>
<dbReference type="GeneID" id="14924952"/>
<dbReference type="VEuPathDB" id="AmoebaDB:ACA1_075320"/>
<dbReference type="GO" id="GO:0005524">
    <property type="term" value="F:ATP binding"/>
    <property type="evidence" value="ECO:0007669"/>
    <property type="project" value="UniProtKB-UniRule"/>
</dbReference>
<dbReference type="AlphaFoldDB" id="L8HGX2"/>
<dbReference type="PROSITE" id="PS50127">
    <property type="entry name" value="UBC_2"/>
    <property type="match status" value="1"/>
</dbReference>
<evidence type="ECO:0000313" key="7">
    <source>
        <dbReference type="Proteomes" id="UP000011083"/>
    </source>
</evidence>
<dbReference type="InterPro" id="IPR000608">
    <property type="entry name" value="UBC"/>
</dbReference>
<dbReference type="Gene3D" id="3.10.110.10">
    <property type="entry name" value="Ubiquitin Conjugating Enzyme"/>
    <property type="match status" value="1"/>
</dbReference>
<dbReference type="STRING" id="1257118.L8HGX2"/>
<sequence length="148" mass="16644">MALKRINMELREVHRDPPPGISAGPVSDSNMFHWSGMILGPADSPYQGGVFFLDIQFPPDYPFKPPKVRFITKVYHPNVNANGSICLDTLSTNWSPALTASKMLLSILLLLTQPNPDDPLRSDVAHVYKTDRAKFDATAREWTQRYAM</sequence>
<evidence type="ECO:0000313" key="6">
    <source>
        <dbReference type="EMBL" id="ELR23953.1"/>
    </source>
</evidence>
<dbReference type="InterPro" id="IPR023313">
    <property type="entry name" value="UBQ-conjugating_AS"/>
</dbReference>
<name>L8HGX2_ACACF</name>
<dbReference type="PANTHER" id="PTHR24068">
    <property type="entry name" value="UBIQUITIN-CONJUGATING ENZYME E2"/>
    <property type="match status" value="1"/>
</dbReference>
<dbReference type="KEGG" id="acan:ACA1_075320"/>
<dbReference type="InterPro" id="IPR016135">
    <property type="entry name" value="UBQ-conjugating_enzyme/RWD"/>
</dbReference>
<dbReference type="SUPFAM" id="SSF54495">
    <property type="entry name" value="UBC-like"/>
    <property type="match status" value="1"/>
</dbReference>
<dbReference type="Pfam" id="PF00179">
    <property type="entry name" value="UQ_con"/>
    <property type="match status" value="1"/>
</dbReference>
<feature type="active site" description="Glycyl thioester intermediate" evidence="3">
    <location>
        <position position="86"/>
    </location>
</feature>
<evidence type="ECO:0000256" key="1">
    <source>
        <dbReference type="ARBA" id="ARBA00022679"/>
    </source>
</evidence>
<keyword evidence="1" id="KW-0808">Transferase</keyword>
<dbReference type="OrthoDB" id="7851174at2759"/>
<dbReference type="SMART" id="SM00212">
    <property type="entry name" value="UBCc"/>
    <property type="match status" value="1"/>
</dbReference>
<dbReference type="PROSITE" id="PS00183">
    <property type="entry name" value="UBC_1"/>
    <property type="match status" value="1"/>
</dbReference>
<evidence type="ECO:0000256" key="2">
    <source>
        <dbReference type="ARBA" id="ARBA00022786"/>
    </source>
</evidence>
<evidence type="ECO:0000256" key="3">
    <source>
        <dbReference type="PROSITE-ProRule" id="PRU10133"/>
    </source>
</evidence>
<dbReference type="OMA" id="HPNINDR"/>
<keyword evidence="2 4" id="KW-0833">Ubl conjugation pathway</keyword>
<dbReference type="FunFam" id="3.10.110.10:FF:000002">
    <property type="entry name" value="Ubiquitin-conjugating enzyme E2 D3"/>
    <property type="match status" value="1"/>
</dbReference>
<proteinExistence type="inferred from homology"/>
<evidence type="ECO:0000259" key="5">
    <source>
        <dbReference type="PROSITE" id="PS50127"/>
    </source>
</evidence>
<keyword evidence="7" id="KW-1185">Reference proteome</keyword>
<feature type="domain" description="UBC core" evidence="5">
    <location>
        <begin position="1"/>
        <end position="148"/>
    </location>
</feature>
<keyword evidence="4" id="KW-0067">ATP-binding</keyword>
<dbReference type="GO" id="GO:0016740">
    <property type="term" value="F:transferase activity"/>
    <property type="evidence" value="ECO:0007669"/>
    <property type="project" value="UniProtKB-KW"/>
</dbReference>
<evidence type="ECO:0000256" key="4">
    <source>
        <dbReference type="RuleBase" id="RU362109"/>
    </source>
</evidence>
<dbReference type="RefSeq" id="XP_004353481.1">
    <property type="nucleotide sequence ID" value="XM_004353429.1"/>
</dbReference>
<comment type="similarity">
    <text evidence="4">Belongs to the ubiquitin-conjugating enzyme family.</text>
</comment>
<dbReference type="Proteomes" id="UP000011083">
    <property type="component" value="Unassembled WGS sequence"/>
</dbReference>
<organism evidence="6 7">
    <name type="scientific">Acanthamoeba castellanii (strain ATCC 30010 / Neff)</name>
    <dbReference type="NCBI Taxonomy" id="1257118"/>
    <lineage>
        <taxon>Eukaryota</taxon>
        <taxon>Amoebozoa</taxon>
        <taxon>Discosea</taxon>
        <taxon>Longamoebia</taxon>
        <taxon>Centramoebida</taxon>
        <taxon>Acanthamoebidae</taxon>
        <taxon>Acanthamoeba</taxon>
    </lineage>
</organism>
<accession>L8HGX2</accession>
<reference evidence="6 7" key="1">
    <citation type="journal article" date="2013" name="Genome Biol.">
        <title>Genome of Acanthamoeba castellanii highlights extensive lateral gene transfer and early evolution of tyrosine kinase signaling.</title>
        <authorList>
            <person name="Clarke M."/>
            <person name="Lohan A.J."/>
            <person name="Liu B."/>
            <person name="Lagkouvardos I."/>
            <person name="Roy S."/>
            <person name="Zafar N."/>
            <person name="Bertelli C."/>
            <person name="Schilde C."/>
            <person name="Kianianmomeni A."/>
            <person name="Burglin T.R."/>
            <person name="Frech C."/>
            <person name="Turcotte B."/>
            <person name="Kopec K.O."/>
            <person name="Synnott J.M."/>
            <person name="Choo C."/>
            <person name="Paponov I."/>
            <person name="Finkler A."/>
            <person name="Soon Heng Tan C."/>
            <person name="Hutchins A.P."/>
            <person name="Weinmeier T."/>
            <person name="Rattei T."/>
            <person name="Chu J.S."/>
            <person name="Gimenez G."/>
            <person name="Irimia M."/>
            <person name="Rigden D.J."/>
            <person name="Fitzpatrick D.A."/>
            <person name="Lorenzo-Morales J."/>
            <person name="Bateman A."/>
            <person name="Chiu C.H."/>
            <person name="Tang P."/>
            <person name="Hegemann P."/>
            <person name="Fromm H."/>
            <person name="Raoult D."/>
            <person name="Greub G."/>
            <person name="Miranda-Saavedra D."/>
            <person name="Chen N."/>
            <person name="Nash P."/>
            <person name="Ginger M.L."/>
            <person name="Horn M."/>
            <person name="Schaap P."/>
            <person name="Caler L."/>
            <person name="Loftus B."/>
        </authorList>
    </citation>
    <scope>NUCLEOTIDE SEQUENCE [LARGE SCALE GENOMIC DNA]</scope>
    <source>
        <strain evidence="6 7">Neff</strain>
    </source>
</reference>
<dbReference type="EMBL" id="KB007842">
    <property type="protein sequence ID" value="ELR23953.1"/>
    <property type="molecule type" value="Genomic_DNA"/>
</dbReference>
<gene>
    <name evidence="6" type="ORF">ACA1_075320</name>
</gene>
<keyword evidence="4" id="KW-0547">Nucleotide-binding</keyword>